<dbReference type="Pfam" id="PF13649">
    <property type="entry name" value="Methyltransf_25"/>
    <property type="match status" value="1"/>
</dbReference>
<dbReference type="InterPro" id="IPR036390">
    <property type="entry name" value="WH_DNA-bd_sf"/>
</dbReference>
<dbReference type="PANTHER" id="PTHR43712">
    <property type="entry name" value="PUTATIVE (AFU_ORTHOLOGUE AFUA_4G14580)-RELATED"/>
    <property type="match status" value="1"/>
</dbReference>
<keyword evidence="2 6" id="KW-0808">Transferase</keyword>
<feature type="domain" description="O-methyltransferase dimerisation" evidence="4">
    <location>
        <begin position="27"/>
        <end position="102"/>
    </location>
</feature>
<dbReference type="InterPro" id="IPR012967">
    <property type="entry name" value="COMT_dimerisation"/>
</dbReference>
<comment type="caution">
    <text evidence="6">The sequence shown here is derived from an EMBL/GenBank/DDBJ whole genome shotgun (WGS) entry which is preliminary data.</text>
</comment>
<accession>A0A372M2L7</accession>
<dbReference type="Gene3D" id="3.40.50.150">
    <property type="entry name" value="Vaccinia Virus protein VP39"/>
    <property type="match status" value="1"/>
</dbReference>
<dbReference type="InterPro" id="IPR016461">
    <property type="entry name" value="COMT-like"/>
</dbReference>
<evidence type="ECO:0000313" key="7">
    <source>
        <dbReference type="Proteomes" id="UP000263094"/>
    </source>
</evidence>
<evidence type="ECO:0000313" key="6">
    <source>
        <dbReference type="EMBL" id="RFU84713.1"/>
    </source>
</evidence>
<evidence type="ECO:0000256" key="3">
    <source>
        <dbReference type="ARBA" id="ARBA00022691"/>
    </source>
</evidence>
<dbReference type="Proteomes" id="UP000263094">
    <property type="component" value="Unassembled WGS sequence"/>
</dbReference>
<sequence>MTSATTPAGTGAETTSAPAGPGPLLALNFGFARARVLGTALELGVFDALAVEPRPSVELARELGCDADALARLLDATAELGLTRGDDLAGRRLTPVAAEYLVRARPDHLGDHFADVLHDQWDRWAALTRTVRTGDRGGGAGAPGERGRTPGLFAAQYPLAAPVAAEVVAALGVRAWGVAPHRVLDYAAGGGEWGIALARVDASVEVTAHDVPEVLELTREHVRQAGVGARFSFVPGSFAPGSVVPDRWDTVVLAGVGRFAGARETGRLLAECAGLLRPGGTLLLADVMRPAPGTPAGARPMLDLSLLVNTRHGELADPADLRTEMAKHGITPKETVTRGLITALTGERR</sequence>
<dbReference type="GO" id="GO:0032259">
    <property type="term" value="P:methylation"/>
    <property type="evidence" value="ECO:0007669"/>
    <property type="project" value="UniProtKB-KW"/>
</dbReference>
<dbReference type="SUPFAM" id="SSF46785">
    <property type="entry name" value="Winged helix' DNA-binding domain"/>
    <property type="match status" value="1"/>
</dbReference>
<dbReference type="PROSITE" id="PS51683">
    <property type="entry name" value="SAM_OMT_II"/>
    <property type="match status" value="1"/>
</dbReference>
<dbReference type="PANTHER" id="PTHR43712:SF2">
    <property type="entry name" value="O-METHYLTRANSFERASE CICE"/>
    <property type="match status" value="1"/>
</dbReference>
<dbReference type="InterPro" id="IPR029063">
    <property type="entry name" value="SAM-dependent_MTases_sf"/>
</dbReference>
<dbReference type="CDD" id="cd02440">
    <property type="entry name" value="AdoMet_MTases"/>
    <property type="match status" value="1"/>
</dbReference>
<dbReference type="GO" id="GO:0008168">
    <property type="term" value="F:methyltransferase activity"/>
    <property type="evidence" value="ECO:0007669"/>
    <property type="project" value="UniProtKB-KW"/>
</dbReference>
<dbReference type="SUPFAM" id="SSF53335">
    <property type="entry name" value="S-adenosyl-L-methionine-dependent methyltransferases"/>
    <property type="match status" value="1"/>
</dbReference>
<dbReference type="RefSeq" id="WP_128557677.1">
    <property type="nucleotide sequence ID" value="NZ_QUAK01000115.1"/>
</dbReference>
<dbReference type="Pfam" id="PF08100">
    <property type="entry name" value="Dimerisation"/>
    <property type="match status" value="1"/>
</dbReference>
<dbReference type="InterPro" id="IPR036388">
    <property type="entry name" value="WH-like_DNA-bd_sf"/>
</dbReference>
<dbReference type="Gene3D" id="1.10.10.10">
    <property type="entry name" value="Winged helix-like DNA-binding domain superfamily/Winged helix DNA-binding domain"/>
    <property type="match status" value="1"/>
</dbReference>
<keyword evidence="1 6" id="KW-0489">Methyltransferase</keyword>
<protein>
    <submittedName>
        <fullName evidence="6">Class I SAM-dependent methyltransferase</fullName>
    </submittedName>
</protein>
<evidence type="ECO:0000256" key="2">
    <source>
        <dbReference type="ARBA" id="ARBA00022679"/>
    </source>
</evidence>
<dbReference type="GO" id="GO:0046983">
    <property type="term" value="F:protein dimerization activity"/>
    <property type="evidence" value="ECO:0007669"/>
    <property type="project" value="InterPro"/>
</dbReference>
<dbReference type="OrthoDB" id="9810615at2"/>
<reference evidence="6 7" key="1">
    <citation type="submission" date="2018-08" db="EMBL/GenBank/DDBJ databases">
        <title>Isolation, diversity and antifungal activity of Actinobacteria from wheat.</title>
        <authorList>
            <person name="Han C."/>
        </authorList>
    </citation>
    <scope>NUCLEOTIDE SEQUENCE [LARGE SCALE GENOMIC DNA]</scope>
    <source>
        <strain evidence="6 7">NEAU-YY421</strain>
    </source>
</reference>
<keyword evidence="3" id="KW-0949">S-adenosyl-L-methionine</keyword>
<organism evidence="6 7">
    <name type="scientific">Streptomyces triticagri</name>
    <dbReference type="NCBI Taxonomy" id="2293568"/>
    <lineage>
        <taxon>Bacteria</taxon>
        <taxon>Bacillati</taxon>
        <taxon>Actinomycetota</taxon>
        <taxon>Actinomycetes</taxon>
        <taxon>Kitasatosporales</taxon>
        <taxon>Streptomycetaceae</taxon>
        <taxon>Streptomyces</taxon>
    </lineage>
</organism>
<proteinExistence type="predicted"/>
<dbReference type="EMBL" id="QUAK01000115">
    <property type="protein sequence ID" value="RFU84713.1"/>
    <property type="molecule type" value="Genomic_DNA"/>
</dbReference>
<evidence type="ECO:0000259" key="4">
    <source>
        <dbReference type="Pfam" id="PF08100"/>
    </source>
</evidence>
<evidence type="ECO:0000259" key="5">
    <source>
        <dbReference type="Pfam" id="PF13649"/>
    </source>
</evidence>
<dbReference type="InterPro" id="IPR041698">
    <property type="entry name" value="Methyltransf_25"/>
</dbReference>
<dbReference type="AlphaFoldDB" id="A0A372M2L7"/>
<evidence type="ECO:0000256" key="1">
    <source>
        <dbReference type="ARBA" id="ARBA00022603"/>
    </source>
</evidence>
<keyword evidence="7" id="KW-1185">Reference proteome</keyword>
<feature type="domain" description="Methyltransferase" evidence="5">
    <location>
        <begin position="183"/>
        <end position="280"/>
    </location>
</feature>
<name>A0A372M2L7_9ACTN</name>
<gene>
    <name evidence="6" type="ORF">DY218_21215</name>
</gene>